<dbReference type="PROSITE" id="PS00018">
    <property type="entry name" value="EF_HAND_1"/>
    <property type="match status" value="1"/>
</dbReference>
<dbReference type="PANTHER" id="PTHR11461">
    <property type="entry name" value="SERINE PROTEASE INHIBITOR, SERPIN"/>
    <property type="match status" value="1"/>
</dbReference>
<dbReference type="InterPro" id="IPR002105">
    <property type="entry name" value="Dockerin_1_rpt"/>
</dbReference>
<dbReference type="GO" id="GO:0004867">
    <property type="term" value="F:serine-type endopeptidase inhibitor activity"/>
    <property type="evidence" value="ECO:0007669"/>
    <property type="project" value="InterPro"/>
</dbReference>
<accession>A0A1M7MLF3</accession>
<dbReference type="PROSITE" id="PS00284">
    <property type="entry name" value="SERPIN"/>
    <property type="match status" value="1"/>
</dbReference>
<keyword evidence="2" id="KW-0732">Signal</keyword>
<organism evidence="4 5">
    <name type="scientific">Ruminococcus flavefaciens</name>
    <dbReference type="NCBI Taxonomy" id="1265"/>
    <lineage>
        <taxon>Bacteria</taxon>
        <taxon>Bacillati</taxon>
        <taxon>Bacillota</taxon>
        <taxon>Clostridia</taxon>
        <taxon>Eubacteriales</taxon>
        <taxon>Oscillospiraceae</taxon>
        <taxon>Ruminococcus</taxon>
    </lineage>
</organism>
<dbReference type="InterPro" id="IPR042178">
    <property type="entry name" value="Serpin_sf_1"/>
</dbReference>
<dbReference type="CDD" id="cd14256">
    <property type="entry name" value="Dockerin_I"/>
    <property type="match status" value="1"/>
</dbReference>
<dbReference type="InterPro" id="IPR023796">
    <property type="entry name" value="Serpin_dom"/>
</dbReference>
<name>A0A1M7MLF3_RUMFL</name>
<dbReference type="SMART" id="SM00093">
    <property type="entry name" value="SERPIN"/>
    <property type="match status" value="1"/>
</dbReference>
<comment type="similarity">
    <text evidence="1">Belongs to the serpin family.</text>
</comment>
<dbReference type="GO" id="GO:0005615">
    <property type="term" value="C:extracellular space"/>
    <property type="evidence" value="ECO:0007669"/>
    <property type="project" value="InterPro"/>
</dbReference>
<dbReference type="InterPro" id="IPR036439">
    <property type="entry name" value="Dockerin_dom_sf"/>
</dbReference>
<dbReference type="InterPro" id="IPR036186">
    <property type="entry name" value="Serpin_sf"/>
</dbReference>
<dbReference type="SUPFAM" id="SSF63446">
    <property type="entry name" value="Type I dockerin domain"/>
    <property type="match status" value="1"/>
</dbReference>
<sequence length="501" mass="55582">MKFRRIISAVMAACIALPTAMAGAVSALEEPVLGDVNADTYFNLSDIVMYQRWLSGKGELVDTSGADVNGDGELDIFDLSTMRKMLIEGINSAPVPSYAPNSRNLCAGINNSGIEGKKADKKFIESQMKFTVDLLKATTEEGKNSMISPYSVMQALAMTANGANGKTLEEMEQVLGNGMSIEELDRYLLTQRLNSVNKEKSKYNNWSMNTANSIWAIDDKSRIQARPEFIQKCVDYYNSDYYIAPFDQTTLDDVNGWVNEKTNKMIPKILNKISEYDVMYLVNAVAFEAQWAKQYESYQIKDSKFNAANGEKQDAKMLCSDELYLCDENTTGMLKSYSGGKYAFAALLPEEGTSVEKYVADLTPEKLTNILNSYKGIYERADVELPKFKCEYGADISDQLVAMGMPTAFDKNPDLKADFTNLSAIADIHPISIGYVIHKTFIDLDENGTKAAAATLVAMQDNGAFFLMDKKEVILDRPFVYCIIDTETSIPVFIGVLNSLS</sequence>
<dbReference type="InterPro" id="IPR023795">
    <property type="entry name" value="Serpin_CS"/>
</dbReference>
<evidence type="ECO:0000256" key="1">
    <source>
        <dbReference type="RuleBase" id="RU000411"/>
    </source>
</evidence>
<dbReference type="PROSITE" id="PS51766">
    <property type="entry name" value="DOCKERIN"/>
    <property type="match status" value="1"/>
</dbReference>
<dbReference type="InterPro" id="IPR018247">
    <property type="entry name" value="EF_Hand_1_Ca_BS"/>
</dbReference>
<dbReference type="InterPro" id="IPR016134">
    <property type="entry name" value="Dockerin_dom"/>
</dbReference>
<dbReference type="RefSeq" id="WP_072952486.1">
    <property type="nucleotide sequence ID" value="NZ_FRCT01000024.1"/>
</dbReference>
<feature type="signal peptide" evidence="2">
    <location>
        <begin position="1"/>
        <end position="22"/>
    </location>
</feature>
<reference evidence="4 5" key="1">
    <citation type="submission" date="2016-11" db="EMBL/GenBank/DDBJ databases">
        <authorList>
            <person name="Jaros S."/>
            <person name="Januszkiewicz K."/>
            <person name="Wedrychowicz H."/>
        </authorList>
    </citation>
    <scope>NUCLEOTIDE SEQUENCE [LARGE SCALE GENOMIC DNA]</scope>
    <source>
        <strain evidence="4 5">Y1</strain>
    </source>
</reference>
<protein>
    <submittedName>
        <fullName evidence="4">Serpin B</fullName>
    </submittedName>
</protein>
<dbReference type="CDD" id="cd19589">
    <property type="entry name" value="serpin_tengpin-like"/>
    <property type="match status" value="1"/>
</dbReference>
<feature type="domain" description="Dockerin" evidence="3">
    <location>
        <begin position="29"/>
        <end position="95"/>
    </location>
</feature>
<dbReference type="InterPro" id="IPR000215">
    <property type="entry name" value="Serpin_fam"/>
</dbReference>
<dbReference type="Proteomes" id="UP000184394">
    <property type="component" value="Unassembled WGS sequence"/>
</dbReference>
<dbReference type="SUPFAM" id="SSF56574">
    <property type="entry name" value="Serpins"/>
    <property type="match status" value="1"/>
</dbReference>
<dbReference type="AlphaFoldDB" id="A0A1M7MLF3"/>
<dbReference type="Gene3D" id="1.10.1330.10">
    <property type="entry name" value="Dockerin domain"/>
    <property type="match status" value="1"/>
</dbReference>
<evidence type="ECO:0000313" key="4">
    <source>
        <dbReference type="EMBL" id="SHM91766.1"/>
    </source>
</evidence>
<feature type="chain" id="PRO_5038858553" evidence="2">
    <location>
        <begin position="23"/>
        <end position="501"/>
    </location>
</feature>
<evidence type="ECO:0000259" key="3">
    <source>
        <dbReference type="PROSITE" id="PS51766"/>
    </source>
</evidence>
<dbReference type="Pfam" id="PF00079">
    <property type="entry name" value="Serpin"/>
    <property type="match status" value="1"/>
</dbReference>
<dbReference type="PANTHER" id="PTHR11461:SF211">
    <property type="entry name" value="GH10112P-RELATED"/>
    <property type="match status" value="1"/>
</dbReference>
<proteinExistence type="inferred from homology"/>
<dbReference type="EMBL" id="FRCT01000024">
    <property type="protein sequence ID" value="SHM91766.1"/>
    <property type="molecule type" value="Genomic_DNA"/>
</dbReference>
<dbReference type="InterPro" id="IPR042185">
    <property type="entry name" value="Serpin_sf_2"/>
</dbReference>
<dbReference type="GO" id="GO:0000272">
    <property type="term" value="P:polysaccharide catabolic process"/>
    <property type="evidence" value="ECO:0007669"/>
    <property type="project" value="InterPro"/>
</dbReference>
<gene>
    <name evidence="4" type="ORF">SAMN04487860_1245</name>
</gene>
<dbReference type="Gene3D" id="2.30.39.10">
    <property type="entry name" value="Alpha-1-antitrypsin, domain 1"/>
    <property type="match status" value="1"/>
</dbReference>
<dbReference type="GO" id="GO:0004553">
    <property type="term" value="F:hydrolase activity, hydrolyzing O-glycosyl compounds"/>
    <property type="evidence" value="ECO:0007669"/>
    <property type="project" value="InterPro"/>
</dbReference>
<evidence type="ECO:0000256" key="2">
    <source>
        <dbReference type="SAM" id="SignalP"/>
    </source>
</evidence>
<dbReference type="OrthoDB" id="9764871at2"/>
<dbReference type="Gene3D" id="3.30.497.10">
    <property type="entry name" value="Antithrombin, subunit I, domain 2"/>
    <property type="match status" value="1"/>
</dbReference>
<evidence type="ECO:0000313" key="5">
    <source>
        <dbReference type="Proteomes" id="UP000184394"/>
    </source>
</evidence>
<dbReference type="Pfam" id="PF00404">
    <property type="entry name" value="Dockerin_1"/>
    <property type="match status" value="1"/>
</dbReference>